<gene>
    <name evidence="1" type="ORF">OA50_00575</name>
</gene>
<dbReference type="SUPFAM" id="SSF51120">
    <property type="entry name" value="beta-Roll"/>
    <property type="match status" value="1"/>
</dbReference>
<dbReference type="RefSeq" id="WP_052244252.1">
    <property type="nucleotide sequence ID" value="NZ_JSUQ01000002.1"/>
</dbReference>
<comment type="caution">
    <text evidence="1">The sequence shown here is derived from an EMBL/GenBank/DDBJ whole genome shotgun (WGS) entry which is preliminary data.</text>
</comment>
<dbReference type="OrthoDB" id="105077at2"/>
<proteinExistence type="predicted"/>
<evidence type="ECO:0000313" key="2">
    <source>
        <dbReference type="Proteomes" id="UP000030960"/>
    </source>
</evidence>
<dbReference type="Proteomes" id="UP000030960">
    <property type="component" value="Unassembled WGS sequence"/>
</dbReference>
<dbReference type="AlphaFoldDB" id="A0A0B3SDD6"/>
<protein>
    <submittedName>
        <fullName evidence="1">Putative Calcium binding hemolysin protein</fullName>
    </submittedName>
</protein>
<name>A0A0B3SDD6_9RHOB</name>
<dbReference type="Gene3D" id="2.150.10.10">
    <property type="entry name" value="Serralysin-like metalloprotease, C-terminal"/>
    <property type="match status" value="1"/>
</dbReference>
<keyword evidence="2" id="KW-1185">Reference proteome</keyword>
<sequence>MGEGGSDELYLGEDNDTYIWNPGDGADLIDETGGTDAIRFGPGIAPGDLSFNLDGYSLYVHVGGETLTLSGQFDMAGSVVERAEVANGSHLSLLGPFAIQGMPGLDYLQGFAGLTRILSGLEGDDELYGSDVNDLLDGGPGDDAL</sequence>
<dbReference type="EMBL" id="JSUQ01000002">
    <property type="protein sequence ID" value="KHQ54741.1"/>
    <property type="molecule type" value="Genomic_DNA"/>
</dbReference>
<reference evidence="1 2" key="1">
    <citation type="submission" date="2014-10" db="EMBL/GenBank/DDBJ databases">
        <title>Genome sequence of Ponticoccus sp. strain UMTAT08 isolated from clonal culture of toxic dinoflagellate Alexandrium tamiyavanichii.</title>
        <authorList>
            <person name="Gan H.Y."/>
            <person name="Muhd D.-D."/>
            <person name="Mohd Noor M.E."/>
            <person name="Yeong Y.S."/>
            <person name="Usup G."/>
        </authorList>
    </citation>
    <scope>NUCLEOTIDE SEQUENCE [LARGE SCALE GENOMIC DNA]</scope>
    <source>
        <strain evidence="1 2">UMTAT08</strain>
    </source>
</reference>
<dbReference type="InterPro" id="IPR011049">
    <property type="entry name" value="Serralysin-like_metalloprot_C"/>
</dbReference>
<accession>A0A0B3SDD6</accession>
<organism evidence="1 2">
    <name type="scientific">Mameliella alba</name>
    <dbReference type="NCBI Taxonomy" id="561184"/>
    <lineage>
        <taxon>Bacteria</taxon>
        <taxon>Pseudomonadati</taxon>
        <taxon>Pseudomonadota</taxon>
        <taxon>Alphaproteobacteria</taxon>
        <taxon>Rhodobacterales</taxon>
        <taxon>Roseobacteraceae</taxon>
        <taxon>Mameliella</taxon>
    </lineage>
</organism>
<evidence type="ECO:0000313" key="1">
    <source>
        <dbReference type="EMBL" id="KHQ54741.1"/>
    </source>
</evidence>